<keyword evidence="4" id="KW-1185">Reference proteome</keyword>
<dbReference type="STRING" id="1095630.A0A2J6TDQ9"/>
<dbReference type="GeneID" id="36582563"/>
<dbReference type="GO" id="GO:0004806">
    <property type="term" value="F:triacylglycerol lipase activity"/>
    <property type="evidence" value="ECO:0007669"/>
    <property type="project" value="TreeGrafter"/>
</dbReference>
<feature type="non-terminal residue" evidence="3">
    <location>
        <position position="1"/>
    </location>
</feature>
<evidence type="ECO:0000313" key="4">
    <source>
        <dbReference type="Proteomes" id="UP000235371"/>
    </source>
</evidence>
<proteinExistence type="inferred from homology"/>
<gene>
    <name evidence="3" type="ORF">K444DRAFT_525815</name>
</gene>
<name>A0A2J6TDQ9_9HELO</name>
<dbReference type="SUPFAM" id="SSF51735">
    <property type="entry name" value="NAD(P)-binding Rossmann-fold domains"/>
    <property type="match status" value="1"/>
</dbReference>
<dbReference type="AlphaFoldDB" id="A0A2J6TDQ9"/>
<organism evidence="3 4">
    <name type="scientific">Hyaloscypha bicolor E</name>
    <dbReference type="NCBI Taxonomy" id="1095630"/>
    <lineage>
        <taxon>Eukaryota</taxon>
        <taxon>Fungi</taxon>
        <taxon>Dikarya</taxon>
        <taxon>Ascomycota</taxon>
        <taxon>Pezizomycotina</taxon>
        <taxon>Leotiomycetes</taxon>
        <taxon>Helotiales</taxon>
        <taxon>Hyaloscyphaceae</taxon>
        <taxon>Hyaloscypha</taxon>
        <taxon>Hyaloscypha bicolor</taxon>
    </lineage>
</organism>
<dbReference type="GO" id="GO:0006654">
    <property type="term" value="P:phosphatidic acid biosynthetic process"/>
    <property type="evidence" value="ECO:0007669"/>
    <property type="project" value="TreeGrafter"/>
</dbReference>
<dbReference type="GO" id="GO:0000140">
    <property type="term" value="F:acylglycerone-phosphate reductase (NADP+) activity"/>
    <property type="evidence" value="ECO:0007669"/>
    <property type="project" value="TreeGrafter"/>
</dbReference>
<dbReference type="EMBL" id="KZ613786">
    <property type="protein sequence ID" value="PMD61129.1"/>
    <property type="molecule type" value="Genomic_DNA"/>
</dbReference>
<reference evidence="3 4" key="1">
    <citation type="submission" date="2016-04" db="EMBL/GenBank/DDBJ databases">
        <title>A degradative enzymes factory behind the ericoid mycorrhizal symbiosis.</title>
        <authorList>
            <consortium name="DOE Joint Genome Institute"/>
            <person name="Martino E."/>
            <person name="Morin E."/>
            <person name="Grelet G."/>
            <person name="Kuo A."/>
            <person name="Kohler A."/>
            <person name="Daghino S."/>
            <person name="Barry K."/>
            <person name="Choi C."/>
            <person name="Cichocki N."/>
            <person name="Clum A."/>
            <person name="Copeland A."/>
            <person name="Hainaut M."/>
            <person name="Haridas S."/>
            <person name="Labutti K."/>
            <person name="Lindquist E."/>
            <person name="Lipzen A."/>
            <person name="Khouja H.-R."/>
            <person name="Murat C."/>
            <person name="Ohm R."/>
            <person name="Olson A."/>
            <person name="Spatafora J."/>
            <person name="Veneault-Fourrey C."/>
            <person name="Henrissat B."/>
            <person name="Grigoriev I."/>
            <person name="Martin F."/>
            <person name="Perotto S."/>
        </authorList>
    </citation>
    <scope>NUCLEOTIDE SEQUENCE [LARGE SCALE GENOMIC DNA]</scope>
    <source>
        <strain evidence="3 4">E</strain>
    </source>
</reference>
<keyword evidence="2" id="KW-0560">Oxidoreductase</keyword>
<evidence type="ECO:0000313" key="3">
    <source>
        <dbReference type="EMBL" id="PMD61129.1"/>
    </source>
</evidence>
<comment type="similarity">
    <text evidence="1">Belongs to the short-chain dehydrogenases/reductases (SDR) family.</text>
</comment>
<dbReference type="Gene3D" id="3.40.50.720">
    <property type="entry name" value="NAD(P)-binding Rossmann-like Domain"/>
    <property type="match status" value="1"/>
</dbReference>
<protein>
    <recommendedName>
        <fullName evidence="5">NAD(P)-binding protein</fullName>
    </recommendedName>
</protein>
<evidence type="ECO:0000256" key="1">
    <source>
        <dbReference type="ARBA" id="ARBA00006484"/>
    </source>
</evidence>
<dbReference type="InterPro" id="IPR036291">
    <property type="entry name" value="NAD(P)-bd_dom_sf"/>
</dbReference>
<dbReference type="InterPro" id="IPR002347">
    <property type="entry name" value="SDR_fam"/>
</dbReference>
<evidence type="ECO:0000256" key="2">
    <source>
        <dbReference type="ARBA" id="ARBA00023002"/>
    </source>
</evidence>
<dbReference type="InParanoid" id="A0A2J6TDQ9"/>
<dbReference type="PANTHER" id="PTHR44169:SF6">
    <property type="entry name" value="NADPH-DEPENDENT 1-ACYLDIHYDROXYACETONE PHOSPHATE REDUCTASE"/>
    <property type="match status" value="1"/>
</dbReference>
<dbReference type="PANTHER" id="PTHR44169">
    <property type="entry name" value="NADPH-DEPENDENT 1-ACYLDIHYDROXYACETONE PHOSPHATE REDUCTASE"/>
    <property type="match status" value="1"/>
</dbReference>
<accession>A0A2J6TDQ9</accession>
<dbReference type="RefSeq" id="XP_024738033.1">
    <property type="nucleotide sequence ID" value="XM_024874483.1"/>
</dbReference>
<dbReference type="GO" id="GO:0005783">
    <property type="term" value="C:endoplasmic reticulum"/>
    <property type="evidence" value="ECO:0007669"/>
    <property type="project" value="TreeGrafter"/>
</dbReference>
<dbReference type="Pfam" id="PF13561">
    <property type="entry name" value="adh_short_C2"/>
    <property type="match status" value="1"/>
</dbReference>
<dbReference type="OrthoDB" id="2102561at2759"/>
<dbReference type="GO" id="GO:0005811">
    <property type="term" value="C:lipid droplet"/>
    <property type="evidence" value="ECO:0007669"/>
    <property type="project" value="TreeGrafter"/>
</dbReference>
<dbReference type="Proteomes" id="UP000235371">
    <property type="component" value="Unassembled WGS sequence"/>
</dbReference>
<sequence length="81" mass="8867">ILIPGCSKVSIGDALAQEFFSRGFRVFATARNLAKIQHLKDLGCEIVVLDVTDEGSVSKPVGRVSEMTGRTALFSQQRRDE</sequence>
<evidence type="ECO:0008006" key="5">
    <source>
        <dbReference type="Google" id="ProtNLM"/>
    </source>
</evidence>
<dbReference type="GO" id="GO:0019433">
    <property type="term" value="P:triglyceride catabolic process"/>
    <property type="evidence" value="ECO:0007669"/>
    <property type="project" value="TreeGrafter"/>
</dbReference>